<dbReference type="RefSeq" id="WP_166204381.1">
    <property type="nucleotide sequence ID" value="NZ_CP088285.1"/>
</dbReference>
<dbReference type="AlphaFoldDB" id="A0A973W0K9"/>
<evidence type="ECO:0000256" key="1">
    <source>
        <dbReference type="SAM" id="MobiDB-lite"/>
    </source>
</evidence>
<evidence type="ECO:0000313" key="2">
    <source>
        <dbReference type="EMBL" id="NVI44960.1"/>
    </source>
</evidence>
<name>A0A973W0K9_9BRAD</name>
<reference evidence="2" key="1">
    <citation type="submission" date="2020-06" db="EMBL/GenBank/DDBJ databases">
        <title>Whole Genome Sequence of Bradyrhizobium sp. Strain 1S1.</title>
        <authorList>
            <person name="Bromfield E.S.P."/>
            <person name="Cloutier S."/>
        </authorList>
    </citation>
    <scope>NUCLEOTIDE SEQUENCE [LARGE SCALE GENOMIC DNA]</scope>
    <source>
        <strain evidence="2">1S1</strain>
    </source>
</reference>
<dbReference type="EMBL" id="JAAOLE020000001">
    <property type="protein sequence ID" value="NVI44960.1"/>
    <property type="molecule type" value="Genomic_DNA"/>
</dbReference>
<sequence length="87" mass="9403">MTDRHDAKHETKRETKSGAEQQPAKTPEQVRAEKEAAIAAMPDKLGPSDYSGTRYSPNAPPGEPPTKEQRAIAAAQAGKPVEAEKEH</sequence>
<organism evidence="2">
    <name type="scientific">Bradyrhizobium septentrionale</name>
    <dbReference type="NCBI Taxonomy" id="1404411"/>
    <lineage>
        <taxon>Bacteria</taxon>
        <taxon>Pseudomonadati</taxon>
        <taxon>Pseudomonadota</taxon>
        <taxon>Alphaproteobacteria</taxon>
        <taxon>Hyphomicrobiales</taxon>
        <taxon>Nitrobacteraceae</taxon>
        <taxon>Bradyrhizobium</taxon>
    </lineage>
</organism>
<protein>
    <submittedName>
        <fullName evidence="2">Uncharacterized protein</fullName>
    </submittedName>
</protein>
<feature type="compositionally biased region" description="Basic and acidic residues" evidence="1">
    <location>
        <begin position="1"/>
        <end position="17"/>
    </location>
</feature>
<accession>A0A973W0K9</accession>
<comment type="caution">
    <text evidence="2">The sequence shown here is derived from an EMBL/GenBank/DDBJ whole genome shotgun (WGS) entry which is preliminary data.</text>
</comment>
<proteinExistence type="predicted"/>
<gene>
    <name evidence="2" type="ORF">HAP48_018785</name>
</gene>
<feature type="region of interest" description="Disordered" evidence="1">
    <location>
        <begin position="1"/>
        <end position="87"/>
    </location>
</feature>